<dbReference type="InterPro" id="IPR053149">
    <property type="entry name" value="TPK"/>
</dbReference>
<accession>A0A1M6LH96</accession>
<organism evidence="7 8">
    <name type="scientific">Caminicella sporogenes DSM 14501</name>
    <dbReference type="NCBI Taxonomy" id="1121266"/>
    <lineage>
        <taxon>Bacteria</taxon>
        <taxon>Bacillati</taxon>
        <taxon>Bacillota</taxon>
        <taxon>Clostridia</taxon>
        <taxon>Peptostreptococcales</taxon>
        <taxon>Caminicellaceae</taxon>
        <taxon>Caminicella</taxon>
    </lineage>
</organism>
<dbReference type="InterPro" id="IPR006282">
    <property type="entry name" value="Thi_PPkinase"/>
</dbReference>
<evidence type="ECO:0000256" key="5">
    <source>
        <dbReference type="NCBIfam" id="TIGR01378"/>
    </source>
</evidence>
<dbReference type="SUPFAM" id="SSF63862">
    <property type="entry name" value="Thiamin pyrophosphokinase, substrate-binding domain"/>
    <property type="match status" value="1"/>
</dbReference>
<keyword evidence="3 7" id="KW-0418">Kinase</keyword>
<dbReference type="PANTHER" id="PTHR41299">
    <property type="entry name" value="THIAMINE PYROPHOSPHOKINASE"/>
    <property type="match status" value="1"/>
</dbReference>
<dbReference type="EMBL" id="FRAJ01000003">
    <property type="protein sequence ID" value="SHJ70553.1"/>
    <property type="molecule type" value="Genomic_DNA"/>
</dbReference>
<dbReference type="GO" id="GO:0005524">
    <property type="term" value="F:ATP binding"/>
    <property type="evidence" value="ECO:0007669"/>
    <property type="project" value="UniProtKB-KW"/>
</dbReference>
<dbReference type="Proteomes" id="UP000184082">
    <property type="component" value="Unassembled WGS sequence"/>
</dbReference>
<evidence type="ECO:0000256" key="1">
    <source>
        <dbReference type="ARBA" id="ARBA00022679"/>
    </source>
</evidence>
<dbReference type="NCBIfam" id="TIGR01378">
    <property type="entry name" value="thi_PPkinase"/>
    <property type="match status" value="1"/>
</dbReference>
<dbReference type="Pfam" id="PF04263">
    <property type="entry name" value="TPK_catalytic"/>
    <property type="match status" value="1"/>
</dbReference>
<evidence type="ECO:0000256" key="2">
    <source>
        <dbReference type="ARBA" id="ARBA00022741"/>
    </source>
</evidence>
<dbReference type="RefSeq" id="WP_072965524.1">
    <property type="nucleotide sequence ID" value="NZ_FRAJ01000003.1"/>
</dbReference>
<reference evidence="7 8" key="1">
    <citation type="submission" date="2016-11" db="EMBL/GenBank/DDBJ databases">
        <authorList>
            <person name="Jaros S."/>
            <person name="Januszkiewicz K."/>
            <person name="Wedrychowicz H."/>
        </authorList>
    </citation>
    <scope>NUCLEOTIDE SEQUENCE [LARGE SCALE GENOMIC DNA]</scope>
    <source>
        <strain evidence="7 8">DSM 14501</strain>
    </source>
</reference>
<evidence type="ECO:0000313" key="7">
    <source>
        <dbReference type="EMBL" id="SHJ70553.1"/>
    </source>
</evidence>
<dbReference type="GO" id="GO:0030975">
    <property type="term" value="F:thiamine binding"/>
    <property type="evidence" value="ECO:0007669"/>
    <property type="project" value="InterPro"/>
</dbReference>
<evidence type="ECO:0000259" key="6">
    <source>
        <dbReference type="SMART" id="SM00983"/>
    </source>
</evidence>
<dbReference type="GO" id="GO:0004788">
    <property type="term" value="F:thiamine diphosphokinase activity"/>
    <property type="evidence" value="ECO:0007669"/>
    <property type="project" value="UniProtKB-UniRule"/>
</dbReference>
<dbReference type="SMART" id="SM00983">
    <property type="entry name" value="TPK_B1_binding"/>
    <property type="match status" value="1"/>
</dbReference>
<dbReference type="InterPro" id="IPR007371">
    <property type="entry name" value="TPK_catalytic"/>
</dbReference>
<feature type="domain" description="Thiamin pyrophosphokinase thiamin-binding" evidence="6">
    <location>
        <begin position="134"/>
        <end position="205"/>
    </location>
</feature>
<dbReference type="Pfam" id="PF04265">
    <property type="entry name" value="TPK_B1_binding"/>
    <property type="match status" value="1"/>
</dbReference>
<dbReference type="GO" id="GO:0016301">
    <property type="term" value="F:kinase activity"/>
    <property type="evidence" value="ECO:0007669"/>
    <property type="project" value="UniProtKB-KW"/>
</dbReference>
<dbReference type="InterPro" id="IPR007373">
    <property type="entry name" value="Thiamin_PyroPKinase_B1-bd"/>
</dbReference>
<evidence type="ECO:0000256" key="4">
    <source>
        <dbReference type="ARBA" id="ARBA00022840"/>
    </source>
</evidence>
<protein>
    <recommendedName>
        <fullName evidence="5">Thiamine diphosphokinase</fullName>
        <ecNumber evidence="5">2.7.6.2</ecNumber>
    </recommendedName>
</protein>
<evidence type="ECO:0000313" key="8">
    <source>
        <dbReference type="Proteomes" id="UP000184082"/>
    </source>
</evidence>
<dbReference type="EC" id="2.7.6.2" evidence="5"/>
<dbReference type="CDD" id="cd07995">
    <property type="entry name" value="TPK"/>
    <property type="match status" value="1"/>
</dbReference>
<dbReference type="SUPFAM" id="SSF63999">
    <property type="entry name" value="Thiamin pyrophosphokinase, catalytic domain"/>
    <property type="match status" value="1"/>
</dbReference>
<dbReference type="GO" id="GO:0009229">
    <property type="term" value="P:thiamine diphosphate biosynthetic process"/>
    <property type="evidence" value="ECO:0007669"/>
    <property type="project" value="InterPro"/>
</dbReference>
<dbReference type="InterPro" id="IPR036759">
    <property type="entry name" value="TPK_catalytic_sf"/>
</dbReference>
<keyword evidence="4" id="KW-0067">ATP-binding</keyword>
<keyword evidence="8" id="KW-1185">Reference proteome</keyword>
<dbReference type="Gene3D" id="3.40.50.10240">
    <property type="entry name" value="Thiamin pyrophosphokinase, catalytic domain"/>
    <property type="match status" value="1"/>
</dbReference>
<dbReference type="GO" id="GO:0006772">
    <property type="term" value="P:thiamine metabolic process"/>
    <property type="evidence" value="ECO:0007669"/>
    <property type="project" value="UniProtKB-UniRule"/>
</dbReference>
<dbReference type="AlphaFoldDB" id="A0A1M6LH96"/>
<sequence>MNCLIVSNGFIEDYNFYKDILKNMDFIICVDGGARHLINFGIKPNVIIGDLDSILSKDREFFMSQDVEFVKFPADKDATDTELATELALEKNPETITYIGVLGSRMDHTLANINLLKKSLDRKVKAKIVNEKNEIYLIDSEMEIEGNKNEFISIIPVTDEVIGVTLQGLKYPLSNVRIKFGSTWGISNEFIAKKAKIQIKKGMLLVIKSRD</sequence>
<dbReference type="STRING" id="1121266.SAMN02745883_00206"/>
<evidence type="ECO:0000256" key="3">
    <source>
        <dbReference type="ARBA" id="ARBA00022777"/>
    </source>
</evidence>
<keyword evidence="2" id="KW-0547">Nucleotide-binding</keyword>
<proteinExistence type="predicted"/>
<gene>
    <name evidence="7" type="ORF">SAMN02745883_00206</name>
</gene>
<dbReference type="InterPro" id="IPR036371">
    <property type="entry name" value="TPK_B1-bd_sf"/>
</dbReference>
<name>A0A1M6LH96_9FIRM</name>
<dbReference type="PANTHER" id="PTHR41299:SF1">
    <property type="entry name" value="THIAMINE PYROPHOSPHOKINASE"/>
    <property type="match status" value="1"/>
</dbReference>
<keyword evidence="1" id="KW-0808">Transferase</keyword>